<dbReference type="Proteomes" id="UP000823773">
    <property type="component" value="Unassembled WGS sequence"/>
</dbReference>
<gene>
    <name evidence="1" type="ORF">J2Z19_000424</name>
</gene>
<reference evidence="1" key="1">
    <citation type="submission" date="2021-03" db="EMBL/GenBank/DDBJ databases">
        <title>Genomic Encyclopedia of Type Strains, Phase IV (KMG-IV): sequencing the most valuable type-strain genomes for metagenomic binning, comparative biology and taxonomic classification.</title>
        <authorList>
            <person name="Goeker M."/>
        </authorList>
    </citation>
    <scope>NUCLEOTIDE SEQUENCE</scope>
    <source>
        <strain evidence="1">DSM 18131</strain>
    </source>
</reference>
<evidence type="ECO:0000313" key="1">
    <source>
        <dbReference type="EMBL" id="MBP1870727.1"/>
    </source>
</evidence>
<protein>
    <submittedName>
        <fullName evidence="1">Uncharacterized protein</fullName>
    </submittedName>
</protein>
<evidence type="ECO:0000313" key="2">
    <source>
        <dbReference type="Proteomes" id="UP000823773"/>
    </source>
</evidence>
<name>A0ACC5SPA5_ENSAD</name>
<organism evidence="1 2">
    <name type="scientific">Ensifer adhaerens</name>
    <name type="common">Sinorhizobium morelense</name>
    <dbReference type="NCBI Taxonomy" id="106592"/>
    <lineage>
        <taxon>Bacteria</taxon>
        <taxon>Pseudomonadati</taxon>
        <taxon>Pseudomonadota</taxon>
        <taxon>Alphaproteobacteria</taxon>
        <taxon>Hyphomicrobiales</taxon>
        <taxon>Rhizobiaceae</taxon>
        <taxon>Sinorhizobium/Ensifer group</taxon>
        <taxon>Ensifer</taxon>
    </lineage>
</organism>
<comment type="caution">
    <text evidence="1">The sequence shown here is derived from an EMBL/GenBank/DDBJ whole genome shotgun (WGS) entry which is preliminary data.</text>
</comment>
<sequence>MSAVHHVRDLDLSHDIADFIRGSHGGDIGSLVDILSGAGDSAIFGGLPRDFAREGRNAFNSDVDVVVDASPDVLDTLLAALGGHRNRFGGYRLKYGRFDFDVWALQSTWAVSNGYVAAHSLNDLIKTTFFDCDAVLFHCRTLEITSSDRFWTSIKHGIVDINLEANPHYIGTLARTLRILLDWRQDLGPKLTSYLVEGMARNGGEIVDYVARNGLGRRLAAGSDPNAVILEICKHAAGRSSCNRLVKFNPLHYGPYVAGDQGTCPETIRGLVAR</sequence>
<proteinExistence type="predicted"/>
<keyword evidence="2" id="KW-1185">Reference proteome</keyword>
<dbReference type="EMBL" id="JAGGJR010000001">
    <property type="protein sequence ID" value="MBP1870727.1"/>
    <property type="molecule type" value="Genomic_DNA"/>
</dbReference>
<accession>A0ACC5SPA5</accession>